<keyword evidence="6" id="KW-1185">Reference proteome</keyword>
<proteinExistence type="predicted"/>
<reference evidence="5 6" key="2">
    <citation type="submission" date="2019-05" db="EMBL/GenBank/DDBJ databases">
        <title>Glycomyces buryatensis sp. nov.</title>
        <authorList>
            <person name="Nikitina E."/>
        </authorList>
    </citation>
    <scope>NUCLEOTIDE SEQUENCE [LARGE SCALE GENOMIC DNA]</scope>
    <source>
        <strain evidence="5 6">18</strain>
    </source>
</reference>
<dbReference type="PANTHER" id="PTHR36447">
    <property type="entry name" value="BETA-GALACTOSIDASE GANA"/>
    <property type="match status" value="1"/>
</dbReference>
<dbReference type="GO" id="GO:0004565">
    <property type="term" value="F:beta-galactosidase activity"/>
    <property type="evidence" value="ECO:0007669"/>
    <property type="project" value="InterPro"/>
</dbReference>
<dbReference type="PANTHER" id="PTHR36447:SF1">
    <property type="entry name" value="BETA-GALACTOSIDASE GANA"/>
    <property type="match status" value="1"/>
</dbReference>
<dbReference type="AlphaFoldDB" id="A0A4V4HRP0"/>
<organism evidence="5 6">
    <name type="scientific">Glycomyces buryatensis</name>
    <dbReference type="NCBI Taxonomy" id="2570927"/>
    <lineage>
        <taxon>Bacteria</taxon>
        <taxon>Bacillati</taxon>
        <taxon>Actinomycetota</taxon>
        <taxon>Actinomycetes</taxon>
        <taxon>Glycomycetales</taxon>
        <taxon>Glycomycetaceae</taxon>
        <taxon>Glycomyces</taxon>
    </lineage>
</organism>
<gene>
    <name evidence="5" type="ORF">FAB82_19545</name>
</gene>
<dbReference type="GO" id="GO:0006012">
    <property type="term" value="P:galactose metabolic process"/>
    <property type="evidence" value="ECO:0007669"/>
    <property type="project" value="InterPro"/>
</dbReference>
<name>A0A4V4HRP0_9ACTN</name>
<dbReference type="GO" id="GO:0009341">
    <property type="term" value="C:beta-galactosidase complex"/>
    <property type="evidence" value="ECO:0007669"/>
    <property type="project" value="InterPro"/>
</dbReference>
<evidence type="ECO:0000259" key="4">
    <source>
        <dbReference type="Pfam" id="PF08533"/>
    </source>
</evidence>
<dbReference type="Gene3D" id="3.20.20.80">
    <property type="entry name" value="Glycosidases"/>
    <property type="match status" value="1"/>
</dbReference>
<dbReference type="InterPro" id="IPR013780">
    <property type="entry name" value="Glyco_hydro_b"/>
</dbReference>
<dbReference type="Gene3D" id="2.60.40.1180">
    <property type="entry name" value="Golgi alpha-mannosidase II"/>
    <property type="match status" value="1"/>
</dbReference>
<dbReference type="SUPFAM" id="SSF51445">
    <property type="entry name" value="(Trans)glycosidases"/>
    <property type="match status" value="1"/>
</dbReference>
<feature type="domain" description="Beta-galactosidase C-terminal" evidence="4">
    <location>
        <begin position="106"/>
        <end position="160"/>
    </location>
</feature>
<comment type="caution">
    <text evidence="5">The sequence shown here is derived from an EMBL/GenBank/DDBJ whole genome shotgun (WGS) entry which is preliminary data.</text>
</comment>
<dbReference type="RefSeq" id="WP_136536211.1">
    <property type="nucleotide sequence ID" value="NZ_STGY01000067.1"/>
</dbReference>
<accession>A0A4V4HRP0</accession>
<evidence type="ECO:0000256" key="2">
    <source>
        <dbReference type="ARBA" id="ARBA00023295"/>
    </source>
</evidence>
<dbReference type="InterPro" id="IPR017853">
    <property type="entry name" value="GH"/>
</dbReference>
<dbReference type="Pfam" id="PF02449">
    <property type="entry name" value="Glyco_hydro_42"/>
    <property type="match status" value="1"/>
</dbReference>
<dbReference type="InterPro" id="IPR013529">
    <property type="entry name" value="Glyco_hydro_42_N"/>
</dbReference>
<evidence type="ECO:0000259" key="3">
    <source>
        <dbReference type="Pfam" id="PF02449"/>
    </source>
</evidence>
<dbReference type="EMBL" id="STGY01000067">
    <property type="protein sequence ID" value="THV38626.1"/>
    <property type="molecule type" value="Genomic_DNA"/>
</dbReference>
<dbReference type="Proteomes" id="UP000308760">
    <property type="component" value="Unassembled WGS sequence"/>
</dbReference>
<feature type="domain" description="Glycoside hydrolase family 42 N-terminal" evidence="3">
    <location>
        <begin position="16"/>
        <end position="82"/>
    </location>
</feature>
<evidence type="ECO:0000313" key="5">
    <source>
        <dbReference type="EMBL" id="THV38626.1"/>
    </source>
</evidence>
<evidence type="ECO:0008006" key="7">
    <source>
        <dbReference type="Google" id="ProtNLM"/>
    </source>
</evidence>
<dbReference type="Pfam" id="PF08533">
    <property type="entry name" value="Glyco_hydro_42C"/>
    <property type="match status" value="1"/>
</dbReference>
<evidence type="ECO:0000313" key="6">
    <source>
        <dbReference type="Proteomes" id="UP000308760"/>
    </source>
</evidence>
<keyword evidence="2" id="KW-0326">Glycosidase</keyword>
<dbReference type="OrthoDB" id="9800974at2"/>
<protein>
    <recommendedName>
        <fullName evidence="7">Beta-galactosidase</fullName>
    </recommendedName>
</protein>
<keyword evidence="1" id="KW-0378">Hydrolase</keyword>
<sequence>MTDIIPTVEGLAFGGDYNPEQWGRKVWDEDARLMGEAGVNLATVNVFSWARVNPGPGQWEFGQLDAIMDHLAANGVKADLATRPTDLNPFLDRLAIEPDFPDAPPGLELVRRSHEDGRSYLFAINHTETESRVPATGTDLLTGADWTAETPIPPGGIAVIHES</sequence>
<evidence type="ECO:0000256" key="1">
    <source>
        <dbReference type="ARBA" id="ARBA00022801"/>
    </source>
</evidence>
<dbReference type="InterPro" id="IPR013739">
    <property type="entry name" value="Beta_galactosidase_C"/>
</dbReference>
<reference evidence="6" key="1">
    <citation type="submission" date="2019-04" db="EMBL/GenBank/DDBJ databases">
        <title>Nocardioides xinjiangensis sp. nov.</title>
        <authorList>
            <person name="Liu S."/>
        </authorList>
    </citation>
    <scope>NUCLEOTIDE SEQUENCE [LARGE SCALE GENOMIC DNA]</scope>
    <source>
        <strain evidence="6">18</strain>
    </source>
</reference>
<dbReference type="InterPro" id="IPR003476">
    <property type="entry name" value="Glyco_hydro_42"/>
</dbReference>